<reference evidence="1 2" key="1">
    <citation type="journal article" date="2023" name="Science">
        <title>Complex scaffold remodeling in plant triterpene biosynthesis.</title>
        <authorList>
            <person name="De La Pena R."/>
            <person name="Hodgson H."/>
            <person name="Liu J.C."/>
            <person name="Stephenson M.J."/>
            <person name="Martin A.C."/>
            <person name="Owen C."/>
            <person name="Harkess A."/>
            <person name="Leebens-Mack J."/>
            <person name="Jimenez L.E."/>
            <person name="Osbourn A."/>
            <person name="Sattely E.S."/>
        </authorList>
    </citation>
    <scope>NUCLEOTIDE SEQUENCE [LARGE SCALE GENOMIC DNA]</scope>
    <source>
        <strain evidence="2">cv. JPN11</strain>
        <tissue evidence="1">Leaf</tissue>
    </source>
</reference>
<sequence>MMCRLGSVDASELDKMKSLYTKLVRFWVVTDEVIESNELETRRIISLPIIISTYQFEKWRVPTLQHERETRPNDDPSQVEPEIQFAQCDFSFRSPWLLDNEPTENGRTEMDSVDFGEAKIKEKFRMIDRFVTLLGSIVSGILPATEFFICLILVRVLSE</sequence>
<comment type="caution">
    <text evidence="1">The sequence shown here is derived from an EMBL/GenBank/DDBJ whole genome shotgun (WGS) entry which is preliminary data.</text>
</comment>
<name>A0ACC1WVP8_MELAZ</name>
<evidence type="ECO:0000313" key="2">
    <source>
        <dbReference type="Proteomes" id="UP001164539"/>
    </source>
</evidence>
<dbReference type="Proteomes" id="UP001164539">
    <property type="component" value="Chromosome 13"/>
</dbReference>
<protein>
    <submittedName>
        <fullName evidence="1">Uncharacterized protein</fullName>
    </submittedName>
</protein>
<keyword evidence="2" id="KW-1185">Reference proteome</keyword>
<organism evidence="1 2">
    <name type="scientific">Melia azedarach</name>
    <name type="common">Chinaberry tree</name>
    <dbReference type="NCBI Taxonomy" id="155640"/>
    <lineage>
        <taxon>Eukaryota</taxon>
        <taxon>Viridiplantae</taxon>
        <taxon>Streptophyta</taxon>
        <taxon>Embryophyta</taxon>
        <taxon>Tracheophyta</taxon>
        <taxon>Spermatophyta</taxon>
        <taxon>Magnoliopsida</taxon>
        <taxon>eudicotyledons</taxon>
        <taxon>Gunneridae</taxon>
        <taxon>Pentapetalae</taxon>
        <taxon>rosids</taxon>
        <taxon>malvids</taxon>
        <taxon>Sapindales</taxon>
        <taxon>Meliaceae</taxon>
        <taxon>Melia</taxon>
    </lineage>
</organism>
<dbReference type="EMBL" id="CM051406">
    <property type="protein sequence ID" value="KAJ4703281.1"/>
    <property type="molecule type" value="Genomic_DNA"/>
</dbReference>
<proteinExistence type="predicted"/>
<accession>A0ACC1WVP8</accession>
<gene>
    <name evidence="1" type="ORF">OWV82_023209</name>
</gene>
<evidence type="ECO:0000313" key="1">
    <source>
        <dbReference type="EMBL" id="KAJ4703281.1"/>
    </source>
</evidence>